<accession>A0A920BTW7</accession>
<dbReference type="Proteomes" id="UP000682111">
    <property type="component" value="Unassembled WGS sequence"/>
</dbReference>
<feature type="region of interest" description="Disordered" evidence="1">
    <location>
        <begin position="1"/>
        <end position="48"/>
    </location>
</feature>
<evidence type="ECO:0000256" key="1">
    <source>
        <dbReference type="SAM" id="MobiDB-lite"/>
    </source>
</evidence>
<keyword evidence="3" id="KW-1185">Reference proteome</keyword>
<feature type="compositionally biased region" description="Basic and acidic residues" evidence="1">
    <location>
        <begin position="18"/>
        <end position="35"/>
    </location>
</feature>
<protein>
    <submittedName>
        <fullName evidence="2">Uncharacterized protein</fullName>
    </submittedName>
</protein>
<reference evidence="2" key="1">
    <citation type="submission" date="2021-03" db="EMBL/GenBank/DDBJ databases">
        <title>Antimicrobial resistance genes in bacteria isolated from Japanese honey, and their potential for conferring macrolide and lincosamide resistance in the American foulbrood pathogen Paenibacillus larvae.</title>
        <authorList>
            <person name="Okamoto M."/>
            <person name="Kumagai M."/>
            <person name="Kanamori H."/>
            <person name="Takamatsu D."/>
        </authorList>
    </citation>
    <scope>NUCLEOTIDE SEQUENCE</scope>
    <source>
        <strain evidence="2">J27TS8</strain>
    </source>
</reference>
<feature type="compositionally biased region" description="Basic and acidic residues" evidence="1">
    <location>
        <begin position="1"/>
        <end position="10"/>
    </location>
</feature>
<dbReference type="AlphaFoldDB" id="A0A920BTW7"/>
<sequence length="48" mass="5438">MRTEKEEKGKMVSAWSVYEDKKEEKRENSCPHGKGEGLIASAPYHAKS</sequence>
<comment type="caution">
    <text evidence="2">The sequence shown here is derived from an EMBL/GenBank/DDBJ whole genome shotgun (WGS) entry which is preliminary data.</text>
</comment>
<evidence type="ECO:0000313" key="2">
    <source>
        <dbReference type="EMBL" id="GIN62373.1"/>
    </source>
</evidence>
<dbReference type="EMBL" id="BORC01000003">
    <property type="protein sequence ID" value="GIN62373.1"/>
    <property type="molecule type" value="Genomic_DNA"/>
</dbReference>
<organism evidence="2 3">
    <name type="scientific">Robertmurraya siralis</name>
    <dbReference type="NCBI Taxonomy" id="77777"/>
    <lineage>
        <taxon>Bacteria</taxon>
        <taxon>Bacillati</taxon>
        <taxon>Bacillota</taxon>
        <taxon>Bacilli</taxon>
        <taxon>Bacillales</taxon>
        <taxon>Bacillaceae</taxon>
        <taxon>Robertmurraya</taxon>
    </lineage>
</organism>
<evidence type="ECO:0000313" key="3">
    <source>
        <dbReference type="Proteomes" id="UP000682111"/>
    </source>
</evidence>
<name>A0A920BTW7_9BACI</name>
<proteinExistence type="predicted"/>
<gene>
    <name evidence="2" type="ORF">J27TS8_23660</name>
</gene>